<proteinExistence type="predicted"/>
<dbReference type="KEGG" id="ttq:NIES37_54470"/>
<reference evidence="1 2" key="1">
    <citation type="submission" date="2017-06" db="EMBL/GenBank/DDBJ databases">
        <title>Genome sequencing of cyanobaciteial culture collection at National Institute for Environmental Studies (NIES).</title>
        <authorList>
            <person name="Hirose Y."/>
            <person name="Shimura Y."/>
            <person name="Fujisawa T."/>
            <person name="Nakamura Y."/>
            <person name="Kawachi M."/>
        </authorList>
    </citation>
    <scope>NUCLEOTIDE SEQUENCE [LARGE SCALE GENOMIC DNA]</scope>
    <source>
        <strain evidence="1 2">NIES-37</strain>
    </source>
</reference>
<dbReference type="Proteomes" id="UP000218785">
    <property type="component" value="Chromosome"/>
</dbReference>
<evidence type="ECO:0000313" key="2">
    <source>
        <dbReference type="Proteomes" id="UP000218785"/>
    </source>
</evidence>
<sequence>MGGSTKLSQGWFYLQPVSGSIQAGVVIGGLGTNQFKIQNSKFKIKELLGMRGMRETNTQ</sequence>
<dbReference type="AlphaFoldDB" id="A0A1Z4N6W7"/>
<accession>A0A1Z4N6W7</accession>
<evidence type="ECO:0000313" key="1">
    <source>
        <dbReference type="EMBL" id="BAZ01447.1"/>
    </source>
</evidence>
<name>A0A1Z4N6W7_9CYAN</name>
<keyword evidence="2" id="KW-1185">Reference proteome</keyword>
<gene>
    <name evidence="1" type="ORF">NIES37_54470</name>
</gene>
<organism evidence="1 2">
    <name type="scientific">Tolypothrix tenuis PCC 7101</name>
    <dbReference type="NCBI Taxonomy" id="231146"/>
    <lineage>
        <taxon>Bacteria</taxon>
        <taxon>Bacillati</taxon>
        <taxon>Cyanobacteriota</taxon>
        <taxon>Cyanophyceae</taxon>
        <taxon>Nostocales</taxon>
        <taxon>Tolypothrichaceae</taxon>
        <taxon>Tolypothrix</taxon>
    </lineage>
</organism>
<protein>
    <submittedName>
        <fullName evidence="1">Uncharacterized protein</fullName>
    </submittedName>
</protein>
<dbReference type="EMBL" id="AP018248">
    <property type="protein sequence ID" value="BAZ01447.1"/>
    <property type="molecule type" value="Genomic_DNA"/>
</dbReference>